<accession>A0A3P6R263</accession>
<evidence type="ECO:0000313" key="2">
    <source>
        <dbReference type="EMBL" id="VDK47315.1"/>
    </source>
</evidence>
<name>A0A3P6R263_CYLGO</name>
<keyword evidence="3" id="KW-1185">Reference proteome</keyword>
<keyword evidence="1" id="KW-0732">Signal</keyword>
<protein>
    <submittedName>
        <fullName evidence="2">Uncharacterized protein</fullName>
    </submittedName>
</protein>
<gene>
    <name evidence="2" type="ORF">CGOC_LOCUS999</name>
</gene>
<dbReference type="Proteomes" id="UP000271889">
    <property type="component" value="Unassembled WGS sequence"/>
</dbReference>
<feature type="signal peptide" evidence="1">
    <location>
        <begin position="1"/>
        <end position="19"/>
    </location>
</feature>
<feature type="chain" id="PRO_5018155433" evidence="1">
    <location>
        <begin position="20"/>
        <end position="132"/>
    </location>
</feature>
<evidence type="ECO:0000313" key="3">
    <source>
        <dbReference type="Proteomes" id="UP000271889"/>
    </source>
</evidence>
<sequence>MYALPTVSAVLMIALCGTAQIKSLLDNLEDGHYVCAKDFDEDETMAEFRNALPDASAKVESYLGLKLSDNDDIKRFEINSLNPERTSMYVNVTEKTSGKNHFLRLDLLASNLWRAHRISQEEFKKWETACPL</sequence>
<proteinExistence type="predicted"/>
<reference evidence="2 3" key="1">
    <citation type="submission" date="2018-11" db="EMBL/GenBank/DDBJ databases">
        <authorList>
            <consortium name="Pathogen Informatics"/>
        </authorList>
    </citation>
    <scope>NUCLEOTIDE SEQUENCE [LARGE SCALE GENOMIC DNA]</scope>
</reference>
<organism evidence="2 3">
    <name type="scientific">Cylicostephanus goldi</name>
    <name type="common">Nematode worm</name>
    <dbReference type="NCBI Taxonomy" id="71465"/>
    <lineage>
        <taxon>Eukaryota</taxon>
        <taxon>Metazoa</taxon>
        <taxon>Ecdysozoa</taxon>
        <taxon>Nematoda</taxon>
        <taxon>Chromadorea</taxon>
        <taxon>Rhabditida</taxon>
        <taxon>Rhabditina</taxon>
        <taxon>Rhabditomorpha</taxon>
        <taxon>Strongyloidea</taxon>
        <taxon>Strongylidae</taxon>
        <taxon>Cylicostephanus</taxon>
    </lineage>
</organism>
<evidence type="ECO:0000256" key="1">
    <source>
        <dbReference type="SAM" id="SignalP"/>
    </source>
</evidence>
<dbReference type="EMBL" id="UYRV01001657">
    <property type="protein sequence ID" value="VDK47315.1"/>
    <property type="molecule type" value="Genomic_DNA"/>
</dbReference>
<dbReference type="AlphaFoldDB" id="A0A3P6R263"/>